<proteinExistence type="predicted"/>
<dbReference type="AlphaFoldDB" id="A0A4Y7JNU3"/>
<protein>
    <submittedName>
        <fullName evidence="1">Uncharacterized protein</fullName>
    </submittedName>
</protein>
<accession>A0A4Y7JNU3</accession>
<reference evidence="1 2" key="1">
    <citation type="journal article" date="2018" name="Science">
        <title>The opium poppy genome and morphinan production.</title>
        <authorList>
            <person name="Guo L."/>
            <person name="Winzer T."/>
            <person name="Yang X."/>
            <person name="Li Y."/>
            <person name="Ning Z."/>
            <person name="He Z."/>
            <person name="Teodor R."/>
            <person name="Lu Y."/>
            <person name="Bowser T.A."/>
            <person name="Graham I.A."/>
            <person name="Ye K."/>
        </authorList>
    </citation>
    <scope>NUCLEOTIDE SEQUENCE [LARGE SCALE GENOMIC DNA]</scope>
    <source>
        <strain evidence="2">cv. HN1</strain>
        <tissue evidence="1">Leaves</tissue>
    </source>
</reference>
<name>A0A4Y7JNU3_PAPSO</name>
<dbReference type="EMBL" id="CM010719">
    <property type="protein sequence ID" value="RZC61631.1"/>
    <property type="molecule type" value="Genomic_DNA"/>
</dbReference>
<evidence type="ECO:0000313" key="1">
    <source>
        <dbReference type="EMBL" id="RZC61631.1"/>
    </source>
</evidence>
<dbReference type="Gramene" id="RZC61631">
    <property type="protein sequence ID" value="RZC61631"/>
    <property type="gene ID" value="C5167_023397"/>
</dbReference>
<keyword evidence="2" id="KW-1185">Reference proteome</keyword>
<evidence type="ECO:0000313" key="2">
    <source>
        <dbReference type="Proteomes" id="UP000316621"/>
    </source>
</evidence>
<sequence length="61" mass="6480">MKSGVVFAVELVELGMTLQARVAIAGTYGLEWRLQMEFQVELHGIIAADLCIETGAAGAAE</sequence>
<organism evidence="1 2">
    <name type="scientific">Papaver somniferum</name>
    <name type="common">Opium poppy</name>
    <dbReference type="NCBI Taxonomy" id="3469"/>
    <lineage>
        <taxon>Eukaryota</taxon>
        <taxon>Viridiplantae</taxon>
        <taxon>Streptophyta</taxon>
        <taxon>Embryophyta</taxon>
        <taxon>Tracheophyta</taxon>
        <taxon>Spermatophyta</taxon>
        <taxon>Magnoliopsida</taxon>
        <taxon>Ranunculales</taxon>
        <taxon>Papaveraceae</taxon>
        <taxon>Papaveroideae</taxon>
        <taxon>Papaver</taxon>
    </lineage>
</organism>
<dbReference type="Proteomes" id="UP000316621">
    <property type="component" value="Chromosome 5"/>
</dbReference>
<gene>
    <name evidence="1" type="ORF">C5167_023397</name>
</gene>